<proteinExistence type="predicted"/>
<dbReference type="Proteomes" id="UP000032900">
    <property type="component" value="Unassembled WGS sequence"/>
</dbReference>
<name>A0A0E9LZG7_9BACT</name>
<reference evidence="1 2" key="1">
    <citation type="journal article" date="2015" name="Microbes Environ.">
        <title>Distribution and evolution of nitrogen fixation genes in the phylum bacteroidetes.</title>
        <authorList>
            <person name="Inoue J."/>
            <person name="Oshima K."/>
            <person name="Suda W."/>
            <person name="Sakamoto M."/>
            <person name="Iino T."/>
            <person name="Noda S."/>
            <person name="Hongoh Y."/>
            <person name="Hattori M."/>
            <person name="Ohkuma M."/>
        </authorList>
    </citation>
    <scope>NUCLEOTIDE SEQUENCE [LARGE SCALE GENOMIC DNA]</scope>
    <source>
        <strain evidence="1">JCM 15548</strain>
    </source>
</reference>
<protein>
    <submittedName>
        <fullName evidence="1">Uncharacterized protein</fullName>
    </submittedName>
</protein>
<evidence type="ECO:0000313" key="1">
    <source>
        <dbReference type="EMBL" id="GAO30516.1"/>
    </source>
</evidence>
<sequence>MVFFSATEYWGPASASTPGAEPGEVWREVTDIAPMVSGGGGLSVWISPVLSANLEITGALPFSDQLDGHDVWYNSWPDGTVHETDPYDFYYTATVGVTFLISDSPFRNDPRYNRRSYTKTRRFFQPKTRSRSSRPSSHTRNRFLFF</sequence>
<organism evidence="1 2">
    <name type="scientific">Geofilum rubicundum JCM 15548</name>
    <dbReference type="NCBI Taxonomy" id="1236989"/>
    <lineage>
        <taxon>Bacteria</taxon>
        <taxon>Pseudomonadati</taxon>
        <taxon>Bacteroidota</taxon>
        <taxon>Bacteroidia</taxon>
        <taxon>Marinilabiliales</taxon>
        <taxon>Marinilabiliaceae</taxon>
        <taxon>Geofilum</taxon>
    </lineage>
</organism>
<accession>A0A0E9LZG7</accession>
<evidence type="ECO:0000313" key="2">
    <source>
        <dbReference type="Proteomes" id="UP000032900"/>
    </source>
</evidence>
<keyword evidence="2" id="KW-1185">Reference proteome</keyword>
<dbReference type="EMBL" id="BAZW01000025">
    <property type="protein sequence ID" value="GAO30516.1"/>
    <property type="molecule type" value="Genomic_DNA"/>
</dbReference>
<gene>
    <name evidence="1" type="ORF">JCM15548_12795</name>
</gene>
<comment type="caution">
    <text evidence="1">The sequence shown here is derived from an EMBL/GenBank/DDBJ whole genome shotgun (WGS) entry which is preliminary data.</text>
</comment>
<dbReference type="AlphaFoldDB" id="A0A0E9LZG7"/>